<dbReference type="EMBL" id="CP137624">
    <property type="protein sequence ID" value="WPK11501.1"/>
    <property type="molecule type" value="Genomic_DNA"/>
</dbReference>
<evidence type="ECO:0000313" key="2">
    <source>
        <dbReference type="Proteomes" id="UP001322664"/>
    </source>
</evidence>
<name>A0ABZ0RW97_9BACI</name>
<proteinExistence type="predicted"/>
<protein>
    <recommendedName>
        <fullName evidence="3">SMI1/KNR4 family protein</fullName>
    </recommendedName>
</protein>
<evidence type="ECO:0000313" key="1">
    <source>
        <dbReference type="EMBL" id="WPK11501.1"/>
    </source>
</evidence>
<dbReference type="Proteomes" id="UP001322664">
    <property type="component" value="Chromosome"/>
</dbReference>
<dbReference type="RefSeq" id="WP_319836511.1">
    <property type="nucleotide sequence ID" value="NZ_CP137624.1"/>
</dbReference>
<organism evidence="1 2">
    <name type="scientific">Lysinibacillus louembei</name>
    <dbReference type="NCBI Taxonomy" id="1470088"/>
    <lineage>
        <taxon>Bacteria</taxon>
        <taxon>Bacillati</taxon>
        <taxon>Bacillota</taxon>
        <taxon>Bacilli</taxon>
        <taxon>Bacillales</taxon>
        <taxon>Bacillaceae</taxon>
        <taxon>Lysinibacillus</taxon>
    </lineage>
</organism>
<accession>A0ABZ0RW97</accession>
<sequence length="217" mass="25046">MEQLKQAIMNLLQQYYTYRETPNFFRQEAKIVECLNDSVKDVHAQIPLSPELIYFYSHFKMNGPIRQDGHQLHRISIDIGSGNLYLSEPANLYRRQLGFRWVGSSAPYEENPMWNASWVVIADKDDDPIIVDTSQRNSPVLASYDASEVFSIADSLAQFFAAITVVLKVFHERFAGEIMDEETCEIEGEFLSVLTEELMNVLNNQEHVQHLIDYLYG</sequence>
<gene>
    <name evidence="1" type="ORF">R6U77_16655</name>
</gene>
<reference evidence="1 2" key="1">
    <citation type="submission" date="2023-09" db="EMBL/GenBank/DDBJ databases">
        <authorList>
            <person name="Page C.A."/>
            <person name="Perez-Diaz I.M."/>
        </authorList>
    </citation>
    <scope>NUCLEOTIDE SEQUENCE [LARGE SCALE GENOMIC DNA]</scope>
    <source>
        <strain evidence="1 2">Ll15</strain>
    </source>
</reference>
<keyword evidence="2" id="KW-1185">Reference proteome</keyword>
<evidence type="ECO:0008006" key="3">
    <source>
        <dbReference type="Google" id="ProtNLM"/>
    </source>
</evidence>